<dbReference type="AlphaFoldDB" id="A0A5N6MER0"/>
<evidence type="ECO:0000313" key="3">
    <source>
        <dbReference type="EMBL" id="KAD3514952.1"/>
    </source>
</evidence>
<sequence length="78" mass="8153">MSGYFKLVDAHEGSYRIKLVAGDGTLMAVSTTFETKQDAAAGIAQMREIAGTGPVVDQSRDSDELSQATDSARKAAAS</sequence>
<keyword evidence="4" id="KW-1185">Reference proteome</keyword>
<gene>
    <name evidence="3" type="ORF">GD627_11600</name>
</gene>
<evidence type="ECO:0000259" key="2">
    <source>
        <dbReference type="Pfam" id="PF07411"/>
    </source>
</evidence>
<protein>
    <submittedName>
        <fullName evidence="3">DUF1508 domain-containing protein</fullName>
    </submittedName>
</protein>
<dbReference type="SUPFAM" id="SSF160113">
    <property type="entry name" value="YegP-like"/>
    <property type="match status" value="1"/>
</dbReference>
<name>A0A5N6MER0_9MICC</name>
<proteinExistence type="predicted"/>
<dbReference type="Proteomes" id="UP000326852">
    <property type="component" value="Unassembled WGS sequence"/>
</dbReference>
<dbReference type="RefSeq" id="WP_152272630.1">
    <property type="nucleotide sequence ID" value="NZ_VTFX01000005.1"/>
</dbReference>
<dbReference type="InterPro" id="IPR036913">
    <property type="entry name" value="YegP-like_sf"/>
</dbReference>
<organism evidence="3 4">
    <name type="scientific">Arthrobacter yangruifuii</name>
    <dbReference type="NCBI Taxonomy" id="2606616"/>
    <lineage>
        <taxon>Bacteria</taxon>
        <taxon>Bacillati</taxon>
        <taxon>Actinomycetota</taxon>
        <taxon>Actinomycetes</taxon>
        <taxon>Micrococcales</taxon>
        <taxon>Micrococcaceae</taxon>
        <taxon>Arthrobacter</taxon>
    </lineage>
</organism>
<comment type="caution">
    <text evidence="3">The sequence shown here is derived from an EMBL/GenBank/DDBJ whole genome shotgun (WGS) entry which is preliminary data.</text>
</comment>
<dbReference type="Gene3D" id="2.30.29.80">
    <property type="match status" value="1"/>
</dbReference>
<accession>A0A5N6MER0</accession>
<dbReference type="EMBL" id="VTFX01000005">
    <property type="protein sequence ID" value="KAD3514952.1"/>
    <property type="molecule type" value="Genomic_DNA"/>
</dbReference>
<reference evidence="3 4" key="1">
    <citation type="submission" date="2019-08" db="EMBL/GenBank/DDBJ databases">
        <title>Arthrobacter sp. nov., isolated from plateau pika and Tibetan wild ass.</title>
        <authorList>
            <person name="Ge Y."/>
        </authorList>
    </citation>
    <scope>NUCLEOTIDE SEQUENCE [LARGE SCALE GENOMIC DNA]</scope>
    <source>
        <strain evidence="3 4">785</strain>
    </source>
</reference>
<evidence type="ECO:0000256" key="1">
    <source>
        <dbReference type="SAM" id="MobiDB-lite"/>
    </source>
</evidence>
<feature type="domain" description="DUF1508" evidence="2">
    <location>
        <begin position="12"/>
        <end position="57"/>
    </location>
</feature>
<dbReference type="Pfam" id="PF07411">
    <property type="entry name" value="DUF1508"/>
    <property type="match status" value="1"/>
</dbReference>
<feature type="region of interest" description="Disordered" evidence="1">
    <location>
        <begin position="51"/>
        <end position="78"/>
    </location>
</feature>
<dbReference type="InterPro" id="IPR010879">
    <property type="entry name" value="DUF1508"/>
</dbReference>
<evidence type="ECO:0000313" key="4">
    <source>
        <dbReference type="Proteomes" id="UP000326852"/>
    </source>
</evidence>